<name>A0A9P3PPZ5_LYOSH</name>
<dbReference type="EMBL" id="BRPK01000006">
    <property type="protein sequence ID" value="GLB39453.1"/>
    <property type="molecule type" value="Genomic_DNA"/>
</dbReference>
<feature type="compositionally biased region" description="Polar residues" evidence="1">
    <location>
        <begin position="190"/>
        <end position="199"/>
    </location>
</feature>
<feature type="compositionally biased region" description="Polar residues" evidence="1">
    <location>
        <begin position="316"/>
        <end position="337"/>
    </location>
</feature>
<dbReference type="AlphaFoldDB" id="A0A9P3PPZ5"/>
<dbReference type="Proteomes" id="UP001063166">
    <property type="component" value="Unassembled WGS sequence"/>
</dbReference>
<feature type="compositionally biased region" description="Basic and acidic residues" evidence="1">
    <location>
        <begin position="107"/>
        <end position="127"/>
    </location>
</feature>
<comment type="caution">
    <text evidence="2">The sequence shown here is derived from an EMBL/GenBank/DDBJ whole genome shotgun (WGS) entry which is preliminary data.</text>
</comment>
<feature type="compositionally biased region" description="Gly residues" evidence="1">
    <location>
        <begin position="1"/>
        <end position="10"/>
    </location>
</feature>
<protein>
    <submittedName>
        <fullName evidence="2">Uncharacterized protein</fullName>
    </submittedName>
</protein>
<feature type="region of interest" description="Disordered" evidence="1">
    <location>
        <begin position="1"/>
        <end position="283"/>
    </location>
</feature>
<feature type="compositionally biased region" description="Acidic residues" evidence="1">
    <location>
        <begin position="205"/>
        <end position="224"/>
    </location>
</feature>
<gene>
    <name evidence="2" type="ORF">LshimejAT787_0606150</name>
</gene>
<feature type="compositionally biased region" description="Basic residues" evidence="1">
    <location>
        <begin position="11"/>
        <end position="24"/>
    </location>
</feature>
<accession>A0A9P3PPZ5</accession>
<reference evidence="2" key="1">
    <citation type="submission" date="2022-07" db="EMBL/GenBank/DDBJ databases">
        <title>The genome of Lyophyllum shimeji provides insight into the initial evolution of ectomycorrhizal fungal genome.</title>
        <authorList>
            <person name="Kobayashi Y."/>
            <person name="Shibata T."/>
            <person name="Hirakawa H."/>
            <person name="Shigenobu S."/>
            <person name="Nishiyama T."/>
            <person name="Yamada A."/>
            <person name="Hasebe M."/>
            <person name="Kawaguchi M."/>
        </authorList>
    </citation>
    <scope>NUCLEOTIDE SEQUENCE</scope>
    <source>
        <strain evidence="2">AT787</strain>
    </source>
</reference>
<evidence type="ECO:0000256" key="1">
    <source>
        <dbReference type="SAM" id="MobiDB-lite"/>
    </source>
</evidence>
<organism evidence="2 3">
    <name type="scientific">Lyophyllum shimeji</name>
    <name type="common">Hon-shimeji</name>
    <name type="synonym">Tricholoma shimeji</name>
    <dbReference type="NCBI Taxonomy" id="47721"/>
    <lineage>
        <taxon>Eukaryota</taxon>
        <taxon>Fungi</taxon>
        <taxon>Dikarya</taxon>
        <taxon>Basidiomycota</taxon>
        <taxon>Agaricomycotina</taxon>
        <taxon>Agaricomycetes</taxon>
        <taxon>Agaricomycetidae</taxon>
        <taxon>Agaricales</taxon>
        <taxon>Tricholomatineae</taxon>
        <taxon>Lyophyllaceae</taxon>
        <taxon>Lyophyllum</taxon>
    </lineage>
</organism>
<dbReference type="OrthoDB" id="3237371at2759"/>
<evidence type="ECO:0000313" key="3">
    <source>
        <dbReference type="Proteomes" id="UP001063166"/>
    </source>
</evidence>
<feature type="compositionally biased region" description="Basic and acidic residues" evidence="1">
    <location>
        <begin position="238"/>
        <end position="256"/>
    </location>
</feature>
<proteinExistence type="predicted"/>
<evidence type="ECO:0000313" key="2">
    <source>
        <dbReference type="EMBL" id="GLB39453.1"/>
    </source>
</evidence>
<sequence length="694" mass="76650">MTRGQGSRGGRGQRGRGQRGRGRGGRSQGAETTLVISAPRTRRSAALDTSEKSPDASTESAGMMPSKGKEKPVAPTTSGGMALRAKRNEHPGVISAPTRKRSSAEVAAERERREKEQEVQENVRKSTFDNAAIIEDSLQREDEQLLAGDAGPPSSMKKVLRVRPELCEEAAEVKQGNGDSLPRDPVPPSNDDSASSGSAYSPGDGAEDEDDESDEDILDVSEDESASRGRETKRKGNRKENRGKMREQIEARRQVAPEKNQAKRKATESTIPTNKKAKANDAGIRNDWQEGYTEYWEKMSLHDDLAALPRDKRSISRGSTLSVSSDGRSLPASSNVSDAEELGGISDDVGETAERQGLRNAVKPTFPKVKSLAKVEPTTSVAEYVPPSTATIKLKKKQDICAKEDLPAHLKYAFEGRFLPRLREILGITRAWERPEEAEVRDLWNEVFPEEELSGWLEVVVTKLVENNISNWRAKIAATALDAFKKNIIPALPDQTPEGISEWCEWALSGNYKKRPFYYQTYKEEELEAEEGAEPEIVVHATGMFLHPLILATLSYHYSSISQIHASARSEERPEGALVTAIQASQRAISRWASSGTFLNVERPFGDFSKDNWGDNPTRVPKNFPHLSAVVLAEPKATSNLTRVVKKLNDNQWERIIDSAVSSIRRQKTITVKAPIVEDVADPESDFEIQDDAE</sequence>
<feature type="region of interest" description="Disordered" evidence="1">
    <location>
        <begin position="315"/>
        <end position="344"/>
    </location>
</feature>
<keyword evidence="3" id="KW-1185">Reference proteome</keyword>